<evidence type="ECO:0000256" key="2">
    <source>
        <dbReference type="PROSITE-ProRule" id="PRU01091"/>
    </source>
</evidence>
<keyword evidence="5" id="KW-1185">Reference proteome</keyword>
<gene>
    <name evidence="4" type="ORF">D7I47_06955</name>
</gene>
<dbReference type="RefSeq" id="WP_120762367.1">
    <property type="nucleotide sequence ID" value="NZ_CP032630.1"/>
</dbReference>
<organism evidence="4 5">
    <name type="scientific">Protaetiibacter intestinalis</name>
    <dbReference type="NCBI Taxonomy" id="2419774"/>
    <lineage>
        <taxon>Bacteria</taxon>
        <taxon>Bacillati</taxon>
        <taxon>Actinomycetota</taxon>
        <taxon>Actinomycetes</taxon>
        <taxon>Micrococcales</taxon>
        <taxon>Microbacteriaceae</taxon>
        <taxon>Protaetiibacter</taxon>
    </lineage>
</organism>
<dbReference type="InterPro" id="IPR036388">
    <property type="entry name" value="WH-like_DNA-bd_sf"/>
</dbReference>
<evidence type="ECO:0000313" key="5">
    <source>
        <dbReference type="Proteomes" id="UP000278886"/>
    </source>
</evidence>
<dbReference type="SUPFAM" id="SSF46894">
    <property type="entry name" value="C-terminal effector domain of the bipartite response regulators"/>
    <property type="match status" value="1"/>
</dbReference>
<dbReference type="CDD" id="cd00383">
    <property type="entry name" value="trans_reg_C"/>
    <property type="match status" value="1"/>
</dbReference>
<dbReference type="InterPro" id="IPR016032">
    <property type="entry name" value="Sig_transdc_resp-reg_C-effctor"/>
</dbReference>
<dbReference type="SMART" id="SM00862">
    <property type="entry name" value="Trans_reg_C"/>
    <property type="match status" value="1"/>
</dbReference>
<dbReference type="Gene3D" id="1.10.10.10">
    <property type="entry name" value="Winged helix-like DNA-binding domain superfamily/Winged helix DNA-binding domain"/>
    <property type="match status" value="1"/>
</dbReference>
<reference evidence="5" key="1">
    <citation type="submission" date="2018-09" db="EMBL/GenBank/DDBJ databases">
        <title>Genome sequencing of strain 2DFWR-13.</title>
        <authorList>
            <person name="Heo J."/>
            <person name="Kim S.-J."/>
            <person name="Kwon S.-W."/>
        </authorList>
    </citation>
    <scope>NUCLEOTIDE SEQUENCE [LARGE SCALE GENOMIC DNA]</scope>
    <source>
        <strain evidence="5">2DFWR-13</strain>
    </source>
</reference>
<dbReference type="PROSITE" id="PS51755">
    <property type="entry name" value="OMPR_PHOB"/>
    <property type="match status" value="1"/>
</dbReference>
<proteinExistence type="predicted"/>
<dbReference type="EMBL" id="CP032630">
    <property type="protein sequence ID" value="AYF98019.1"/>
    <property type="molecule type" value="Genomic_DNA"/>
</dbReference>
<dbReference type="AlphaFoldDB" id="A0A387BAR2"/>
<protein>
    <submittedName>
        <fullName evidence="4">Winged helix family transcriptional regulator</fullName>
    </submittedName>
</protein>
<evidence type="ECO:0000256" key="1">
    <source>
        <dbReference type="ARBA" id="ARBA00023125"/>
    </source>
</evidence>
<accession>A0A387BAR2</accession>
<dbReference type="GO" id="GO:0003677">
    <property type="term" value="F:DNA binding"/>
    <property type="evidence" value="ECO:0007669"/>
    <property type="project" value="UniProtKB-UniRule"/>
</dbReference>
<dbReference type="Pfam" id="PF00486">
    <property type="entry name" value="Trans_reg_C"/>
    <property type="match status" value="1"/>
</dbReference>
<keyword evidence="1 2" id="KW-0238">DNA-binding</keyword>
<dbReference type="OrthoDB" id="4153060at2"/>
<dbReference type="KEGG" id="lyd:D7I47_06955"/>
<feature type="DNA-binding region" description="OmpR/PhoB-type" evidence="2">
    <location>
        <begin position="103"/>
        <end position="202"/>
    </location>
</feature>
<evidence type="ECO:0000259" key="3">
    <source>
        <dbReference type="PROSITE" id="PS51755"/>
    </source>
</evidence>
<evidence type="ECO:0000313" key="4">
    <source>
        <dbReference type="EMBL" id="AYF98019.1"/>
    </source>
</evidence>
<dbReference type="GO" id="GO:0000160">
    <property type="term" value="P:phosphorelay signal transduction system"/>
    <property type="evidence" value="ECO:0007669"/>
    <property type="project" value="InterPro"/>
</dbReference>
<name>A0A387BAR2_9MICO</name>
<dbReference type="Proteomes" id="UP000278886">
    <property type="component" value="Chromosome"/>
</dbReference>
<dbReference type="InterPro" id="IPR001867">
    <property type="entry name" value="OmpR/PhoB-type_DNA-bd"/>
</dbReference>
<dbReference type="GO" id="GO:0006355">
    <property type="term" value="P:regulation of DNA-templated transcription"/>
    <property type="evidence" value="ECO:0007669"/>
    <property type="project" value="InterPro"/>
</dbReference>
<feature type="domain" description="OmpR/PhoB-type" evidence="3">
    <location>
        <begin position="103"/>
        <end position="202"/>
    </location>
</feature>
<sequence>MTVEYVAIPWEAGSRPRPGAPIAAPAGLEFRGFGIYVGLDGATADAAGVDVATLVSDVQRALTDIPGAATFASVVLAPEGEDAAPLDVVRTALGEPTVSRAPAPAPTPQHGVVVDLARHRVSVDGSAVHLTYREQALLNHLVRHQGVVHDRRSLLVALTDTDNPDDIGERTIDVYLQRLRRRIAPYAEVIRTVRGRGYRLDPHPDVTVIS</sequence>